<dbReference type="GO" id="GO:0007165">
    <property type="term" value="P:signal transduction"/>
    <property type="evidence" value="ECO:0007669"/>
    <property type="project" value="TreeGrafter"/>
</dbReference>
<dbReference type="Pfam" id="PF00765">
    <property type="entry name" value="Autoind_synth"/>
    <property type="match status" value="1"/>
</dbReference>
<comment type="catalytic activity">
    <reaction evidence="6 8">
        <text>a fatty acyl-[ACP] + S-adenosyl-L-methionine = an N-acyl-L-homoserine lactone + S-methyl-5'-thioadenosine + holo-[ACP] + H(+)</text>
        <dbReference type="Rhea" id="RHEA:10096"/>
        <dbReference type="Rhea" id="RHEA-COMP:9685"/>
        <dbReference type="Rhea" id="RHEA-COMP:14125"/>
        <dbReference type="ChEBI" id="CHEBI:15378"/>
        <dbReference type="ChEBI" id="CHEBI:17509"/>
        <dbReference type="ChEBI" id="CHEBI:55474"/>
        <dbReference type="ChEBI" id="CHEBI:59789"/>
        <dbReference type="ChEBI" id="CHEBI:64479"/>
        <dbReference type="ChEBI" id="CHEBI:138651"/>
        <dbReference type="EC" id="2.3.1.184"/>
    </reaction>
</comment>
<dbReference type="STRING" id="460265.Mnod_0941"/>
<evidence type="ECO:0000256" key="5">
    <source>
        <dbReference type="ARBA" id="ARBA00022929"/>
    </source>
</evidence>
<dbReference type="Gene3D" id="3.40.630.30">
    <property type="match status" value="1"/>
</dbReference>
<evidence type="ECO:0000256" key="1">
    <source>
        <dbReference type="ARBA" id="ARBA00012340"/>
    </source>
</evidence>
<dbReference type="PANTHER" id="PTHR39322:SF1">
    <property type="entry name" value="ISOVALERYL-HOMOSERINE LACTONE SYNTHASE"/>
    <property type="match status" value="1"/>
</dbReference>
<dbReference type="SUPFAM" id="SSF55729">
    <property type="entry name" value="Acyl-CoA N-acyltransferases (Nat)"/>
    <property type="match status" value="1"/>
</dbReference>
<evidence type="ECO:0000313" key="10">
    <source>
        <dbReference type="Proteomes" id="UP000008207"/>
    </source>
</evidence>
<evidence type="ECO:0000313" key="9">
    <source>
        <dbReference type="EMBL" id="ACL55957.1"/>
    </source>
</evidence>
<dbReference type="GO" id="GO:0009372">
    <property type="term" value="P:quorum sensing"/>
    <property type="evidence" value="ECO:0007669"/>
    <property type="project" value="UniProtKB-UniRule"/>
</dbReference>
<dbReference type="InterPro" id="IPR001690">
    <property type="entry name" value="Autoind_synthase"/>
</dbReference>
<keyword evidence="3 8" id="KW-0808">Transferase</keyword>
<dbReference type="AlphaFoldDB" id="B8IHR9"/>
<dbReference type="eggNOG" id="COG3916">
    <property type="taxonomic scope" value="Bacteria"/>
</dbReference>
<proteinExistence type="inferred from homology"/>
<dbReference type="GO" id="GO:0061579">
    <property type="term" value="F:N-acyl homoserine lactone synthase activity"/>
    <property type="evidence" value="ECO:0007669"/>
    <property type="project" value="UniProtKB-UniRule"/>
</dbReference>
<keyword evidence="5 7" id="KW-0071">Autoinducer synthesis</keyword>
<keyword evidence="4 8" id="KW-0949">S-adenosyl-L-methionine</keyword>
<evidence type="ECO:0000256" key="4">
    <source>
        <dbReference type="ARBA" id="ARBA00022691"/>
    </source>
</evidence>
<name>B8IHR9_METNO</name>
<evidence type="ECO:0000256" key="2">
    <source>
        <dbReference type="ARBA" id="ARBA00022654"/>
    </source>
</evidence>
<dbReference type="InterPro" id="IPR016181">
    <property type="entry name" value="Acyl_CoA_acyltransferase"/>
</dbReference>
<organism evidence="9 10">
    <name type="scientific">Methylobacterium nodulans (strain LMG 21967 / CNCM I-2342 / ORS 2060)</name>
    <dbReference type="NCBI Taxonomy" id="460265"/>
    <lineage>
        <taxon>Bacteria</taxon>
        <taxon>Pseudomonadati</taxon>
        <taxon>Pseudomonadota</taxon>
        <taxon>Alphaproteobacteria</taxon>
        <taxon>Hyphomicrobiales</taxon>
        <taxon>Methylobacteriaceae</taxon>
        <taxon>Methylobacterium</taxon>
    </lineage>
</organism>
<dbReference type="Proteomes" id="UP000008207">
    <property type="component" value="Chromosome"/>
</dbReference>
<reference evidence="9 10" key="1">
    <citation type="submission" date="2009-01" db="EMBL/GenBank/DDBJ databases">
        <title>Complete sequence of chromosome of Methylobacterium nodulans ORS 2060.</title>
        <authorList>
            <consortium name="US DOE Joint Genome Institute"/>
            <person name="Lucas S."/>
            <person name="Copeland A."/>
            <person name="Lapidus A."/>
            <person name="Glavina del Rio T."/>
            <person name="Dalin E."/>
            <person name="Tice H."/>
            <person name="Bruce D."/>
            <person name="Goodwin L."/>
            <person name="Pitluck S."/>
            <person name="Sims D."/>
            <person name="Brettin T."/>
            <person name="Detter J.C."/>
            <person name="Han C."/>
            <person name="Larimer F."/>
            <person name="Land M."/>
            <person name="Hauser L."/>
            <person name="Kyrpides N."/>
            <person name="Ivanova N."/>
            <person name="Marx C.J."/>
            <person name="Richardson P."/>
        </authorList>
    </citation>
    <scope>NUCLEOTIDE SEQUENCE [LARGE SCALE GENOMIC DNA]</scope>
    <source>
        <strain evidence="10">LMG 21967 / CNCM I-2342 / ORS 2060</strain>
    </source>
</reference>
<dbReference type="EC" id="2.3.1.184" evidence="1 8"/>
<evidence type="ECO:0000256" key="6">
    <source>
        <dbReference type="ARBA" id="ARBA00048576"/>
    </source>
</evidence>
<dbReference type="PROSITE" id="PS51187">
    <property type="entry name" value="AUTOINDUCER_SYNTH_2"/>
    <property type="match status" value="1"/>
</dbReference>
<dbReference type="InterPro" id="IPR018311">
    <property type="entry name" value="Autoind_synth_CS"/>
</dbReference>
<protein>
    <recommendedName>
        <fullName evidence="1 8">Acyl-homoserine-lactone synthase</fullName>
        <ecNumber evidence="1 8">2.3.1.184</ecNumber>
    </recommendedName>
    <alternativeName>
        <fullName evidence="8">Autoinducer synthesis protein</fullName>
    </alternativeName>
</protein>
<evidence type="ECO:0000256" key="8">
    <source>
        <dbReference type="RuleBase" id="RU361135"/>
    </source>
</evidence>
<accession>B8IHR9</accession>
<evidence type="ECO:0000256" key="7">
    <source>
        <dbReference type="PROSITE-ProRule" id="PRU00533"/>
    </source>
</evidence>
<dbReference type="KEGG" id="mno:Mnod_0941"/>
<dbReference type="HOGENOM" id="CLU_085711_4_0_5"/>
<comment type="similarity">
    <text evidence="7 8">Belongs to the autoinducer synthase family.</text>
</comment>
<dbReference type="EMBL" id="CP001349">
    <property type="protein sequence ID" value="ACL55957.1"/>
    <property type="molecule type" value="Genomic_DNA"/>
</dbReference>
<dbReference type="PROSITE" id="PS00949">
    <property type="entry name" value="AUTOINDUCER_SYNTH_1"/>
    <property type="match status" value="1"/>
</dbReference>
<keyword evidence="10" id="KW-1185">Reference proteome</keyword>
<dbReference type="PANTHER" id="PTHR39322">
    <property type="entry name" value="ACYL-HOMOSERINE-LACTONE SYNTHASE"/>
    <property type="match status" value="1"/>
</dbReference>
<evidence type="ECO:0000256" key="3">
    <source>
        <dbReference type="ARBA" id="ARBA00022679"/>
    </source>
</evidence>
<gene>
    <name evidence="9" type="ordered locus">Mnod_0941</name>
</gene>
<dbReference type="PRINTS" id="PR01549">
    <property type="entry name" value="AUTOINDCRSYN"/>
</dbReference>
<sequence>MHAMALTRHAFGANFDLVTEMHRLRARIFKGRLDWDVAVAGDMEIDRYDALEATYLLLLTPARKIAGHVRFLPTTGPNMLADTFPDLLDGGPAPKADEIVESSRFCIDGELASPCGENGIAPETPALFALMLEWSLMHRKRYVATVTDAAVERILRRCGWPLERLGGVHKIGNSRALAGLLPVTAGHLAAVRKAAGLTGPLLLSENDHAQAA</sequence>
<keyword evidence="2 7" id="KW-0673">Quorum sensing</keyword>